<evidence type="ECO:0000313" key="1">
    <source>
        <dbReference type="EMBL" id="KAF9652697.1"/>
    </source>
</evidence>
<comment type="caution">
    <text evidence="1">The sequence shown here is derived from an EMBL/GenBank/DDBJ whole genome shotgun (WGS) entry which is preliminary data.</text>
</comment>
<evidence type="ECO:0000313" key="2">
    <source>
        <dbReference type="Proteomes" id="UP000886501"/>
    </source>
</evidence>
<sequence length="202" mass="23350">MATLTDTIDIQPTTPNPDFEPEEEWKTNLRQHIEDTLKPAAEKLKRELNEKLKGLSPPEDSKVHTDYDNAMIELRRTANEQYRQLLERERQERRWAAGEKVDEKWSEILMKEQQALLDMYKKGAVVKTSQPESIRDEERNQPPPPAKAPDRASLPPESIAKDRMRRPSNILTEPIPEDSPPARQSLEVTSSPHPRDMETVPE</sequence>
<keyword evidence="2" id="KW-1185">Reference proteome</keyword>
<dbReference type="EMBL" id="MU117967">
    <property type="protein sequence ID" value="KAF9652697.1"/>
    <property type="molecule type" value="Genomic_DNA"/>
</dbReference>
<organism evidence="1 2">
    <name type="scientific">Thelephora ganbajun</name>
    <name type="common">Ganba fungus</name>
    <dbReference type="NCBI Taxonomy" id="370292"/>
    <lineage>
        <taxon>Eukaryota</taxon>
        <taxon>Fungi</taxon>
        <taxon>Dikarya</taxon>
        <taxon>Basidiomycota</taxon>
        <taxon>Agaricomycotina</taxon>
        <taxon>Agaricomycetes</taxon>
        <taxon>Thelephorales</taxon>
        <taxon>Thelephoraceae</taxon>
        <taxon>Thelephora</taxon>
    </lineage>
</organism>
<name>A0ACB6ZST6_THEGA</name>
<protein>
    <submittedName>
        <fullName evidence="1">Uncharacterized protein</fullName>
    </submittedName>
</protein>
<accession>A0ACB6ZST6</accession>
<gene>
    <name evidence="1" type="ORF">BDM02DRAFT_2567875</name>
</gene>
<reference evidence="1" key="1">
    <citation type="submission" date="2019-10" db="EMBL/GenBank/DDBJ databases">
        <authorList>
            <consortium name="DOE Joint Genome Institute"/>
            <person name="Kuo A."/>
            <person name="Miyauchi S."/>
            <person name="Kiss E."/>
            <person name="Drula E."/>
            <person name="Kohler A."/>
            <person name="Sanchez-Garcia M."/>
            <person name="Andreopoulos B."/>
            <person name="Barry K.W."/>
            <person name="Bonito G."/>
            <person name="Buee M."/>
            <person name="Carver A."/>
            <person name="Chen C."/>
            <person name="Cichocki N."/>
            <person name="Clum A."/>
            <person name="Culley D."/>
            <person name="Crous P.W."/>
            <person name="Fauchery L."/>
            <person name="Girlanda M."/>
            <person name="Hayes R."/>
            <person name="Keri Z."/>
            <person name="Labutti K."/>
            <person name="Lipzen A."/>
            <person name="Lombard V."/>
            <person name="Magnuson J."/>
            <person name="Maillard F."/>
            <person name="Morin E."/>
            <person name="Murat C."/>
            <person name="Nolan M."/>
            <person name="Ohm R."/>
            <person name="Pangilinan J."/>
            <person name="Pereira M."/>
            <person name="Perotto S."/>
            <person name="Peter M."/>
            <person name="Riley R."/>
            <person name="Sitrit Y."/>
            <person name="Stielow B."/>
            <person name="Szollosi G."/>
            <person name="Zifcakova L."/>
            <person name="Stursova M."/>
            <person name="Spatafora J.W."/>
            <person name="Tedersoo L."/>
            <person name="Vaario L.-M."/>
            <person name="Yamada A."/>
            <person name="Yan M."/>
            <person name="Wang P."/>
            <person name="Xu J."/>
            <person name="Bruns T."/>
            <person name="Baldrian P."/>
            <person name="Vilgalys R."/>
            <person name="Henrissat B."/>
            <person name="Grigoriev I.V."/>
            <person name="Hibbett D."/>
            <person name="Nagy L.G."/>
            <person name="Martin F.M."/>
        </authorList>
    </citation>
    <scope>NUCLEOTIDE SEQUENCE</scope>
    <source>
        <strain evidence="1">P2</strain>
    </source>
</reference>
<dbReference type="Proteomes" id="UP000886501">
    <property type="component" value="Unassembled WGS sequence"/>
</dbReference>
<reference evidence="1" key="2">
    <citation type="journal article" date="2020" name="Nat. Commun.">
        <title>Large-scale genome sequencing of mycorrhizal fungi provides insights into the early evolution of symbiotic traits.</title>
        <authorList>
            <person name="Miyauchi S."/>
            <person name="Kiss E."/>
            <person name="Kuo A."/>
            <person name="Drula E."/>
            <person name="Kohler A."/>
            <person name="Sanchez-Garcia M."/>
            <person name="Morin E."/>
            <person name="Andreopoulos B."/>
            <person name="Barry K.W."/>
            <person name="Bonito G."/>
            <person name="Buee M."/>
            <person name="Carver A."/>
            <person name="Chen C."/>
            <person name="Cichocki N."/>
            <person name="Clum A."/>
            <person name="Culley D."/>
            <person name="Crous P.W."/>
            <person name="Fauchery L."/>
            <person name="Girlanda M."/>
            <person name="Hayes R.D."/>
            <person name="Keri Z."/>
            <person name="LaButti K."/>
            <person name="Lipzen A."/>
            <person name="Lombard V."/>
            <person name="Magnuson J."/>
            <person name="Maillard F."/>
            <person name="Murat C."/>
            <person name="Nolan M."/>
            <person name="Ohm R.A."/>
            <person name="Pangilinan J."/>
            <person name="Pereira M.F."/>
            <person name="Perotto S."/>
            <person name="Peter M."/>
            <person name="Pfister S."/>
            <person name="Riley R."/>
            <person name="Sitrit Y."/>
            <person name="Stielow J.B."/>
            <person name="Szollosi G."/>
            <person name="Zifcakova L."/>
            <person name="Stursova M."/>
            <person name="Spatafora J.W."/>
            <person name="Tedersoo L."/>
            <person name="Vaario L.M."/>
            <person name="Yamada A."/>
            <person name="Yan M."/>
            <person name="Wang P."/>
            <person name="Xu J."/>
            <person name="Bruns T."/>
            <person name="Baldrian P."/>
            <person name="Vilgalys R."/>
            <person name="Dunand C."/>
            <person name="Henrissat B."/>
            <person name="Grigoriev I.V."/>
            <person name="Hibbett D."/>
            <person name="Nagy L.G."/>
            <person name="Martin F.M."/>
        </authorList>
    </citation>
    <scope>NUCLEOTIDE SEQUENCE</scope>
    <source>
        <strain evidence="1">P2</strain>
    </source>
</reference>
<proteinExistence type="predicted"/>